<dbReference type="EMBL" id="RAPK01000010">
    <property type="protein sequence ID" value="RKD71289.1"/>
    <property type="molecule type" value="Genomic_DNA"/>
</dbReference>
<comment type="caution">
    <text evidence="2">The sequence shown here is derived from an EMBL/GenBank/DDBJ whole genome shotgun (WGS) entry which is preliminary data.</text>
</comment>
<protein>
    <submittedName>
        <fullName evidence="2">Phage shock protein A (PspA) family protein</fullName>
    </submittedName>
</protein>
<evidence type="ECO:0000313" key="2">
    <source>
        <dbReference type="EMBL" id="RKD71289.1"/>
    </source>
</evidence>
<sequence length="203" mass="24570">MSTLWMKMKETMDTEMQHWQEKKERNNPAESLQHYIKQAERETEKTAVLVARQRQLVDTFTKEHEEASAMLEKRTYQAEIVKEKGNDEFYAFALREKEEYETRTEKLAAMKKETEKQLEEIEAKYESMKHKVKDMHIKRLELMGKENVFRVNYNSRKVYNEEENAAADHFSDMEWYLDGLAHWEKNDEEKQSFDERVARLEEK</sequence>
<accession>A0A419V051</accession>
<evidence type="ECO:0000256" key="1">
    <source>
        <dbReference type="SAM" id="Coils"/>
    </source>
</evidence>
<dbReference type="RefSeq" id="WP_120193832.1">
    <property type="nucleotide sequence ID" value="NZ_RAPK01000010.1"/>
</dbReference>
<keyword evidence="1" id="KW-0175">Coiled coil</keyword>
<keyword evidence="3" id="KW-1185">Reference proteome</keyword>
<dbReference type="Proteomes" id="UP000285120">
    <property type="component" value="Unassembled WGS sequence"/>
</dbReference>
<dbReference type="AlphaFoldDB" id="A0A419V051"/>
<name>A0A419V051_9BACL</name>
<gene>
    <name evidence="2" type="ORF">ATL39_2685</name>
</gene>
<evidence type="ECO:0000313" key="3">
    <source>
        <dbReference type="Proteomes" id="UP000285120"/>
    </source>
</evidence>
<proteinExistence type="predicted"/>
<dbReference type="OrthoDB" id="2366053at2"/>
<reference evidence="2 3" key="1">
    <citation type="submission" date="2018-09" db="EMBL/GenBank/DDBJ databases">
        <title>Genomic Encyclopedia of Archaeal and Bacterial Type Strains, Phase II (KMG-II): from individual species to whole genera.</title>
        <authorList>
            <person name="Goeker M."/>
        </authorList>
    </citation>
    <scope>NUCLEOTIDE SEQUENCE [LARGE SCALE GENOMIC DNA]</scope>
    <source>
        <strain evidence="2 3">DSM 17008</strain>
    </source>
</reference>
<organism evidence="2 3">
    <name type="scientific">Sinobaca qinghaiensis</name>
    <dbReference type="NCBI Taxonomy" id="342944"/>
    <lineage>
        <taxon>Bacteria</taxon>
        <taxon>Bacillati</taxon>
        <taxon>Bacillota</taxon>
        <taxon>Bacilli</taxon>
        <taxon>Bacillales</taxon>
        <taxon>Sporolactobacillaceae</taxon>
        <taxon>Sinobaca</taxon>
    </lineage>
</organism>
<feature type="coiled-coil region" evidence="1">
    <location>
        <begin position="97"/>
        <end position="138"/>
    </location>
</feature>